<evidence type="ECO:0000256" key="2">
    <source>
        <dbReference type="ARBA" id="ARBA00022737"/>
    </source>
</evidence>
<dbReference type="GO" id="GO:0003729">
    <property type="term" value="F:mRNA binding"/>
    <property type="evidence" value="ECO:0007669"/>
    <property type="project" value="InterPro"/>
</dbReference>
<evidence type="ECO:0000256" key="1">
    <source>
        <dbReference type="ARBA" id="ARBA00022723"/>
    </source>
</evidence>
<dbReference type="Pfam" id="PF00642">
    <property type="entry name" value="zf-CCCH"/>
    <property type="match status" value="1"/>
</dbReference>
<dbReference type="InterPro" id="IPR000571">
    <property type="entry name" value="Znf_CCCH"/>
</dbReference>
<dbReference type="SUPFAM" id="SSF90229">
    <property type="entry name" value="CCCH zinc finger"/>
    <property type="match status" value="1"/>
</dbReference>
<organism evidence="8 9">
    <name type="scientific">Lactuca sativa</name>
    <name type="common">Garden lettuce</name>
    <dbReference type="NCBI Taxonomy" id="4236"/>
    <lineage>
        <taxon>Eukaryota</taxon>
        <taxon>Viridiplantae</taxon>
        <taxon>Streptophyta</taxon>
        <taxon>Embryophyta</taxon>
        <taxon>Tracheophyta</taxon>
        <taxon>Spermatophyta</taxon>
        <taxon>Magnoliopsida</taxon>
        <taxon>eudicotyledons</taxon>
        <taxon>Gunneridae</taxon>
        <taxon>Pentapetalae</taxon>
        <taxon>asterids</taxon>
        <taxon>campanulids</taxon>
        <taxon>Asterales</taxon>
        <taxon>Asteraceae</taxon>
        <taxon>Cichorioideae</taxon>
        <taxon>Cichorieae</taxon>
        <taxon>Lactucinae</taxon>
        <taxon>Lactuca</taxon>
    </lineage>
</organism>
<dbReference type="GO" id="GO:0008270">
    <property type="term" value="F:zinc ion binding"/>
    <property type="evidence" value="ECO:0007669"/>
    <property type="project" value="UniProtKB-KW"/>
</dbReference>
<evidence type="ECO:0000256" key="6">
    <source>
        <dbReference type="SAM" id="MobiDB-lite"/>
    </source>
</evidence>
<reference evidence="8 9" key="1">
    <citation type="journal article" date="2017" name="Nat. Commun.">
        <title>Genome assembly with in vitro proximity ligation data and whole-genome triplication in lettuce.</title>
        <authorList>
            <person name="Reyes-Chin-Wo S."/>
            <person name="Wang Z."/>
            <person name="Yang X."/>
            <person name="Kozik A."/>
            <person name="Arikit S."/>
            <person name="Song C."/>
            <person name="Xia L."/>
            <person name="Froenicke L."/>
            <person name="Lavelle D.O."/>
            <person name="Truco M.J."/>
            <person name="Xia R."/>
            <person name="Zhu S."/>
            <person name="Xu C."/>
            <person name="Xu H."/>
            <person name="Xu X."/>
            <person name="Cox K."/>
            <person name="Korf I."/>
            <person name="Meyers B.C."/>
            <person name="Michelmore R.W."/>
        </authorList>
    </citation>
    <scope>NUCLEOTIDE SEQUENCE [LARGE SCALE GENOMIC DNA]</scope>
    <source>
        <strain evidence="9">cv. Salinas</strain>
        <tissue evidence="8">Seedlings</tissue>
    </source>
</reference>
<keyword evidence="1 5" id="KW-0479">Metal-binding</keyword>
<evidence type="ECO:0000259" key="7">
    <source>
        <dbReference type="PROSITE" id="PS50103"/>
    </source>
</evidence>
<feature type="domain" description="C3H1-type" evidence="7">
    <location>
        <begin position="167"/>
        <end position="196"/>
    </location>
</feature>
<sequence length="290" mass="32289">MDNLYGISDSKPHKRGSMSPIQNFGIQNPYFHYKTPVMDQYPSPDSHTTSFKTVNSPLLRYLQSSRSLLATPSSIGDHQSSIGYKYHRNSVTRGSDKSPRVEPPHRPRSPLLFRNTAVKVEEDVLVMDGVVVKNPPVDRGKSSSSSLPDSSSSSSSSSSLSSPGSNNYKMDLCVSYLEKAGYCRYGTKCQFAHGNKELRASQFPYKTTLETPCKNYNITATMSPMKIEKLTTNIASFKTTDWTPLDDDIEIQKGNGDTLSKHDIDAYINKFLYGPKKSKRLPVFTAICSE</sequence>
<dbReference type="Proteomes" id="UP000235145">
    <property type="component" value="Unassembled WGS sequence"/>
</dbReference>
<dbReference type="PROSITE" id="PS50103">
    <property type="entry name" value="ZF_C3H1"/>
    <property type="match status" value="1"/>
</dbReference>
<dbReference type="AlphaFoldDB" id="A0A9R1UZM9"/>
<dbReference type="SMART" id="SM00356">
    <property type="entry name" value="ZnF_C3H1"/>
    <property type="match status" value="1"/>
</dbReference>
<name>A0A9R1UZM9_LACSA</name>
<evidence type="ECO:0000256" key="3">
    <source>
        <dbReference type="ARBA" id="ARBA00022771"/>
    </source>
</evidence>
<feature type="compositionally biased region" description="Polar residues" evidence="6">
    <location>
        <begin position="71"/>
        <end position="82"/>
    </location>
</feature>
<feature type="zinc finger region" description="C3H1-type" evidence="5">
    <location>
        <begin position="167"/>
        <end position="196"/>
    </location>
</feature>
<evidence type="ECO:0000313" key="8">
    <source>
        <dbReference type="EMBL" id="KAJ0195705.1"/>
    </source>
</evidence>
<keyword evidence="2" id="KW-0677">Repeat</keyword>
<dbReference type="FunFam" id="4.10.1000.10:FF:000001">
    <property type="entry name" value="zinc finger CCCH domain-containing protein 15-like"/>
    <property type="match status" value="1"/>
</dbReference>
<feature type="region of interest" description="Disordered" evidence="6">
    <location>
        <begin position="71"/>
        <end position="114"/>
    </location>
</feature>
<feature type="region of interest" description="Disordered" evidence="6">
    <location>
        <begin position="133"/>
        <end position="164"/>
    </location>
</feature>
<keyword evidence="9" id="KW-1185">Reference proteome</keyword>
<dbReference type="EMBL" id="NBSK02000007">
    <property type="protein sequence ID" value="KAJ0195705.1"/>
    <property type="molecule type" value="Genomic_DNA"/>
</dbReference>
<feature type="compositionally biased region" description="Low complexity" evidence="6">
    <location>
        <begin position="142"/>
        <end position="164"/>
    </location>
</feature>
<evidence type="ECO:0000313" key="9">
    <source>
        <dbReference type="Proteomes" id="UP000235145"/>
    </source>
</evidence>
<keyword evidence="3 5" id="KW-0863">Zinc-finger</keyword>
<feature type="region of interest" description="Disordered" evidence="6">
    <location>
        <begin position="1"/>
        <end position="21"/>
    </location>
</feature>
<evidence type="ECO:0000256" key="4">
    <source>
        <dbReference type="ARBA" id="ARBA00022833"/>
    </source>
</evidence>
<accession>A0A9R1UZM9</accession>
<evidence type="ECO:0000256" key="5">
    <source>
        <dbReference type="PROSITE-ProRule" id="PRU00723"/>
    </source>
</evidence>
<dbReference type="InterPro" id="IPR036855">
    <property type="entry name" value="Znf_CCCH_sf"/>
</dbReference>
<dbReference type="PANTHER" id="PTHR12547:SF18">
    <property type="entry name" value="PROTEIN TIS11"/>
    <property type="match status" value="1"/>
</dbReference>
<protein>
    <recommendedName>
        <fullName evidence="7">C3H1-type domain-containing protein</fullName>
    </recommendedName>
</protein>
<dbReference type="PANTHER" id="PTHR12547">
    <property type="entry name" value="CCCH ZINC FINGER/TIS11-RELATED"/>
    <property type="match status" value="1"/>
</dbReference>
<feature type="compositionally biased region" description="Basic and acidic residues" evidence="6">
    <location>
        <begin position="94"/>
        <end position="105"/>
    </location>
</feature>
<dbReference type="Gene3D" id="4.10.1000.10">
    <property type="entry name" value="Zinc finger, CCCH-type"/>
    <property type="match status" value="1"/>
</dbReference>
<gene>
    <name evidence="8" type="ORF">LSAT_V11C700373160</name>
</gene>
<dbReference type="InterPro" id="IPR045877">
    <property type="entry name" value="ZFP36-like"/>
</dbReference>
<proteinExistence type="predicted"/>
<comment type="caution">
    <text evidence="8">The sequence shown here is derived from an EMBL/GenBank/DDBJ whole genome shotgun (WGS) entry which is preliminary data.</text>
</comment>
<keyword evidence="4 5" id="KW-0862">Zinc</keyword>